<proteinExistence type="predicted"/>
<keyword evidence="2" id="KW-1185">Reference proteome</keyword>
<dbReference type="EMBL" id="CAXJRC010000013">
    <property type="protein sequence ID" value="CAL2106358.1"/>
    <property type="molecule type" value="Genomic_DNA"/>
</dbReference>
<name>A0ABP1FAK0_9FLAO</name>
<gene>
    <name evidence="1" type="ORF">T190115A13A_210012</name>
</gene>
<accession>A0ABP1FAK0</accession>
<protein>
    <submittedName>
        <fullName evidence="1">Uncharacterized protein</fullName>
    </submittedName>
</protein>
<evidence type="ECO:0000313" key="2">
    <source>
        <dbReference type="Proteomes" id="UP001497602"/>
    </source>
</evidence>
<organism evidence="1 2">
    <name type="scientific">Tenacibaculum vairaonense</name>
    <dbReference type="NCBI Taxonomy" id="3137860"/>
    <lineage>
        <taxon>Bacteria</taxon>
        <taxon>Pseudomonadati</taxon>
        <taxon>Bacteroidota</taxon>
        <taxon>Flavobacteriia</taxon>
        <taxon>Flavobacteriales</taxon>
        <taxon>Flavobacteriaceae</taxon>
        <taxon>Tenacibaculum</taxon>
    </lineage>
</organism>
<comment type="caution">
    <text evidence="1">The sequence shown here is derived from an EMBL/GenBank/DDBJ whole genome shotgun (WGS) entry which is preliminary data.</text>
</comment>
<dbReference type="RefSeq" id="WP_348738127.1">
    <property type="nucleotide sequence ID" value="NZ_CAXJRC010000013.1"/>
</dbReference>
<sequence>MSFSKFSSMIYGDLKSGVKLVELLSNKENSIYPLQPSDLEGGSFIIYFIENLGGTTRDLANGWSVNILSFAEDYDSCCVVADAVTDVLRGSGNEYKPLGGKPNRTSDGFLYIEQKFNIII</sequence>
<dbReference type="Proteomes" id="UP001497602">
    <property type="component" value="Unassembled WGS sequence"/>
</dbReference>
<reference evidence="1 2" key="1">
    <citation type="submission" date="2024-05" db="EMBL/GenBank/DDBJ databases">
        <authorList>
            <person name="Duchaud E."/>
        </authorList>
    </citation>
    <scope>NUCLEOTIDE SEQUENCE [LARGE SCALE GENOMIC DNA]</scope>
    <source>
        <strain evidence="1">Ena-SAMPLE-TAB-13-05-2024-13:56:06:370-140305</strain>
    </source>
</reference>
<evidence type="ECO:0000313" key="1">
    <source>
        <dbReference type="EMBL" id="CAL2106358.1"/>
    </source>
</evidence>